<evidence type="ECO:0000313" key="2">
    <source>
        <dbReference type="Proteomes" id="UP000499080"/>
    </source>
</evidence>
<dbReference type="AlphaFoldDB" id="A0A4Y2BCY8"/>
<name>A0A4Y2BCY8_ARAVE</name>
<protein>
    <submittedName>
        <fullName evidence="1">Uncharacterized protein</fullName>
    </submittedName>
</protein>
<proteinExistence type="predicted"/>
<dbReference type="Proteomes" id="UP000499080">
    <property type="component" value="Unassembled WGS sequence"/>
</dbReference>
<dbReference type="EMBL" id="BGPR01000067">
    <property type="protein sequence ID" value="GBL89873.1"/>
    <property type="molecule type" value="Genomic_DNA"/>
</dbReference>
<comment type="caution">
    <text evidence="1">The sequence shown here is derived from an EMBL/GenBank/DDBJ whole genome shotgun (WGS) entry which is preliminary data.</text>
</comment>
<keyword evidence="2" id="KW-1185">Reference proteome</keyword>
<accession>A0A4Y2BCY8</accession>
<evidence type="ECO:0000313" key="1">
    <source>
        <dbReference type="EMBL" id="GBL89873.1"/>
    </source>
</evidence>
<reference evidence="1 2" key="1">
    <citation type="journal article" date="2019" name="Sci. Rep.">
        <title>Orb-weaving spider Araneus ventricosus genome elucidates the spidroin gene catalogue.</title>
        <authorList>
            <person name="Kono N."/>
            <person name="Nakamura H."/>
            <person name="Ohtoshi R."/>
            <person name="Moran D.A.P."/>
            <person name="Shinohara A."/>
            <person name="Yoshida Y."/>
            <person name="Fujiwara M."/>
            <person name="Mori M."/>
            <person name="Tomita M."/>
            <person name="Arakawa K."/>
        </authorList>
    </citation>
    <scope>NUCLEOTIDE SEQUENCE [LARGE SCALE GENOMIC DNA]</scope>
</reference>
<sequence length="94" mass="10919">MRTILNRRQIKRTTLEGVHPCANFCSRRFDPPSDLACTRPKSKANIWWKWISNPLPTGPEEELLPKITVPNIRSHSEEVLKKHREKSGMALIIF</sequence>
<organism evidence="1 2">
    <name type="scientific">Araneus ventricosus</name>
    <name type="common">Orbweaver spider</name>
    <name type="synonym">Epeira ventricosa</name>
    <dbReference type="NCBI Taxonomy" id="182803"/>
    <lineage>
        <taxon>Eukaryota</taxon>
        <taxon>Metazoa</taxon>
        <taxon>Ecdysozoa</taxon>
        <taxon>Arthropoda</taxon>
        <taxon>Chelicerata</taxon>
        <taxon>Arachnida</taxon>
        <taxon>Araneae</taxon>
        <taxon>Araneomorphae</taxon>
        <taxon>Entelegynae</taxon>
        <taxon>Araneoidea</taxon>
        <taxon>Araneidae</taxon>
        <taxon>Araneus</taxon>
    </lineage>
</organism>
<gene>
    <name evidence="1" type="ORF">AVEN_179639_1</name>
</gene>